<evidence type="ECO:0000313" key="1">
    <source>
        <dbReference type="EMBL" id="KAK7313678.1"/>
    </source>
</evidence>
<accession>A0AAN9KCB3</accession>
<comment type="caution">
    <text evidence="1">The sequence shown here is derived from an EMBL/GenBank/DDBJ whole genome shotgun (WGS) entry which is preliminary data.</text>
</comment>
<keyword evidence="2" id="KW-1185">Reference proteome</keyword>
<proteinExistence type="predicted"/>
<dbReference type="Proteomes" id="UP001367508">
    <property type="component" value="Unassembled WGS sequence"/>
</dbReference>
<organism evidence="1 2">
    <name type="scientific">Canavalia gladiata</name>
    <name type="common">Sword bean</name>
    <name type="synonym">Dolichos gladiatus</name>
    <dbReference type="NCBI Taxonomy" id="3824"/>
    <lineage>
        <taxon>Eukaryota</taxon>
        <taxon>Viridiplantae</taxon>
        <taxon>Streptophyta</taxon>
        <taxon>Embryophyta</taxon>
        <taxon>Tracheophyta</taxon>
        <taxon>Spermatophyta</taxon>
        <taxon>Magnoliopsida</taxon>
        <taxon>eudicotyledons</taxon>
        <taxon>Gunneridae</taxon>
        <taxon>Pentapetalae</taxon>
        <taxon>rosids</taxon>
        <taxon>fabids</taxon>
        <taxon>Fabales</taxon>
        <taxon>Fabaceae</taxon>
        <taxon>Papilionoideae</taxon>
        <taxon>50 kb inversion clade</taxon>
        <taxon>NPAAA clade</taxon>
        <taxon>indigoferoid/millettioid clade</taxon>
        <taxon>Phaseoleae</taxon>
        <taxon>Canavalia</taxon>
    </lineage>
</organism>
<protein>
    <submittedName>
        <fullName evidence="1">Uncharacterized protein</fullName>
    </submittedName>
</protein>
<dbReference type="AlphaFoldDB" id="A0AAN9KCB3"/>
<dbReference type="EMBL" id="JAYMYQ010000009">
    <property type="protein sequence ID" value="KAK7313678.1"/>
    <property type="molecule type" value="Genomic_DNA"/>
</dbReference>
<evidence type="ECO:0000313" key="2">
    <source>
        <dbReference type="Proteomes" id="UP001367508"/>
    </source>
</evidence>
<reference evidence="1 2" key="1">
    <citation type="submission" date="2024-01" db="EMBL/GenBank/DDBJ databases">
        <title>The genomes of 5 underutilized Papilionoideae crops provide insights into root nodulation and disease resistanc.</title>
        <authorList>
            <person name="Jiang F."/>
        </authorList>
    </citation>
    <scope>NUCLEOTIDE SEQUENCE [LARGE SCALE GENOMIC DNA]</scope>
    <source>
        <strain evidence="1">LVBAO_FW01</strain>
        <tissue evidence="1">Leaves</tissue>
    </source>
</reference>
<sequence>MSHAVVAIDFMLYIPESIEGGRDYTWLAKRCEESERTGELLRGPRALYLAVKTDPELYISRACAPQLGHASISPGSSGTNWATIKPF</sequence>
<gene>
    <name evidence="1" type="ORF">VNO77_38868</name>
</gene>
<name>A0AAN9KCB3_CANGL</name>